<dbReference type="PANTHER" id="PTHR21666">
    <property type="entry name" value="PEPTIDASE-RELATED"/>
    <property type="match status" value="1"/>
</dbReference>
<dbReference type="AlphaFoldDB" id="A0A2M6R9B0"/>
<reference evidence="4" key="1">
    <citation type="submission" date="2017-09" db="EMBL/GenBank/DDBJ databases">
        <title>Depth-based differentiation of microbial function through sediment-hosted aquifers and enrichment of novel symbionts in the deep terrestrial subsurface.</title>
        <authorList>
            <person name="Probst A.J."/>
            <person name="Ladd B."/>
            <person name="Jarett J.K."/>
            <person name="Geller-Mcgrath D.E."/>
            <person name="Sieber C.M.K."/>
            <person name="Emerson J.B."/>
            <person name="Anantharaman K."/>
            <person name="Thomas B.C."/>
            <person name="Malmstrom R."/>
            <person name="Stieglmeier M."/>
            <person name="Klingl A."/>
            <person name="Woyke T."/>
            <person name="Ryan C.M."/>
            <person name="Banfield J.F."/>
        </authorList>
    </citation>
    <scope>NUCLEOTIDE SEQUENCE [LARGE SCALE GENOMIC DNA]</scope>
</reference>
<dbReference type="SUPFAM" id="SSF53955">
    <property type="entry name" value="Lysozyme-like"/>
    <property type="match status" value="1"/>
</dbReference>
<dbReference type="PANTHER" id="PTHR21666:SF270">
    <property type="entry name" value="MUREIN HYDROLASE ACTIVATOR ENVC"/>
    <property type="match status" value="1"/>
</dbReference>
<dbReference type="CDD" id="cd12797">
    <property type="entry name" value="M23_peptidase"/>
    <property type="match status" value="1"/>
</dbReference>
<protein>
    <recommendedName>
        <fullName evidence="2">M23ase beta-sheet core domain-containing protein</fullName>
    </recommendedName>
</protein>
<dbReference type="InterPro" id="IPR023346">
    <property type="entry name" value="Lysozyme-like_dom_sf"/>
</dbReference>
<evidence type="ECO:0000313" key="4">
    <source>
        <dbReference type="Proteomes" id="UP000231162"/>
    </source>
</evidence>
<evidence type="ECO:0000256" key="1">
    <source>
        <dbReference type="SAM" id="Phobius"/>
    </source>
</evidence>
<dbReference type="Proteomes" id="UP000231162">
    <property type="component" value="Unassembled WGS sequence"/>
</dbReference>
<dbReference type="GO" id="GO:0004222">
    <property type="term" value="F:metalloendopeptidase activity"/>
    <property type="evidence" value="ECO:0007669"/>
    <property type="project" value="TreeGrafter"/>
</dbReference>
<dbReference type="SUPFAM" id="SSF51261">
    <property type="entry name" value="Duplicated hybrid motif"/>
    <property type="match status" value="1"/>
</dbReference>
<dbReference type="InterPro" id="IPR050570">
    <property type="entry name" value="Cell_wall_metabolism_enzyme"/>
</dbReference>
<evidence type="ECO:0000313" key="3">
    <source>
        <dbReference type="EMBL" id="PIS07125.1"/>
    </source>
</evidence>
<feature type="domain" description="M23ase beta-sheet core" evidence="2">
    <location>
        <begin position="305"/>
        <end position="401"/>
    </location>
</feature>
<sequence length="424" mass="44217">MEDKQKNTLLVGLVIAIVIFLFLLPIMIIAFATFGKGQGELGDSGVPGLGNSGTTGQITSTVISCIIDKGNGKLNSATVASLQTKQPVYEAGAAQAGIPWDVLAALHMRETGLNASGDNPFQITGYHGTFSANAAATAAKFLVHKGKSVYGVDISKNPSDENIQLAYLAYNRGSSYKSKGLTPNDSPYVFNFYDSAHQNMKWPPGDIGSVGGVSIAGKVDRNLGAFTFLSIMRSCGGTAPPSNIQGTVLPLKQAEMKNTFNSTLHNCSISSPPGCSNGGHRPVLGSLNSLGTNIPTKRSSGEASDVMTIHGATVYAPFSGTITYNGHVSRSDASMGQMLTVQSTDGRMTAALLHLNKSGIIAKKTVKAGEPVGTVITMISSRGNDITHLHFELWIDGKAINAGGPGSGVSGGKVWKAQKHALGY</sequence>
<keyword evidence="1" id="KW-0472">Membrane</keyword>
<feature type="transmembrane region" description="Helical" evidence="1">
    <location>
        <begin position="9"/>
        <end position="34"/>
    </location>
</feature>
<keyword evidence="1" id="KW-1133">Transmembrane helix</keyword>
<comment type="caution">
    <text evidence="3">The sequence shown here is derived from an EMBL/GenBank/DDBJ whole genome shotgun (WGS) entry which is preliminary data.</text>
</comment>
<dbReference type="InterPro" id="IPR011055">
    <property type="entry name" value="Dup_hybrid_motif"/>
</dbReference>
<gene>
    <name evidence="3" type="ORF">COT79_00950</name>
</gene>
<evidence type="ECO:0000259" key="2">
    <source>
        <dbReference type="Pfam" id="PF01551"/>
    </source>
</evidence>
<dbReference type="EMBL" id="PEZX01000015">
    <property type="protein sequence ID" value="PIS07125.1"/>
    <property type="molecule type" value="Genomic_DNA"/>
</dbReference>
<dbReference type="Gene3D" id="2.70.70.10">
    <property type="entry name" value="Glucose Permease (Domain IIA)"/>
    <property type="match status" value="1"/>
</dbReference>
<dbReference type="Pfam" id="PF01551">
    <property type="entry name" value="Peptidase_M23"/>
    <property type="match status" value="1"/>
</dbReference>
<dbReference type="InterPro" id="IPR016047">
    <property type="entry name" value="M23ase_b-sheet_dom"/>
</dbReference>
<name>A0A2M6R9B0_9BACT</name>
<keyword evidence="1" id="KW-0812">Transmembrane</keyword>
<proteinExistence type="predicted"/>
<accession>A0A2M6R9B0</accession>
<organism evidence="3 4">
    <name type="scientific">Candidatus Berkelbacteria bacterium CG10_big_fil_rev_8_21_14_0_10_43_14</name>
    <dbReference type="NCBI Taxonomy" id="1974515"/>
    <lineage>
        <taxon>Bacteria</taxon>
        <taxon>Candidatus Berkelbacteria</taxon>
    </lineage>
</organism>